<feature type="chain" id="PRO_5014979856" evidence="2">
    <location>
        <begin position="21"/>
        <end position="67"/>
    </location>
</feature>
<feature type="region of interest" description="Disordered" evidence="1">
    <location>
        <begin position="48"/>
        <end position="67"/>
    </location>
</feature>
<accession>A0A2M4CF59</accession>
<dbReference type="EMBL" id="GGFJ01014829">
    <property type="protein sequence ID" value="MBW63970.1"/>
    <property type="molecule type" value="Transcribed_RNA"/>
</dbReference>
<reference evidence="3" key="1">
    <citation type="submission" date="2018-01" db="EMBL/GenBank/DDBJ databases">
        <title>An insight into the sialome of Amazonian anophelines.</title>
        <authorList>
            <person name="Ribeiro J.M."/>
            <person name="Scarpassa V."/>
            <person name="Calvo E."/>
        </authorList>
    </citation>
    <scope>NUCLEOTIDE SEQUENCE</scope>
    <source>
        <tissue evidence="3">Salivary glands</tissue>
    </source>
</reference>
<dbReference type="AlphaFoldDB" id="A0A2M4CF59"/>
<feature type="signal peptide" evidence="2">
    <location>
        <begin position="1"/>
        <end position="20"/>
    </location>
</feature>
<protein>
    <submittedName>
        <fullName evidence="3">Putative secreted protein</fullName>
    </submittedName>
</protein>
<keyword evidence="2" id="KW-0732">Signal</keyword>
<evidence type="ECO:0000313" key="3">
    <source>
        <dbReference type="EMBL" id="MBW63970.1"/>
    </source>
</evidence>
<proteinExistence type="predicted"/>
<evidence type="ECO:0000256" key="2">
    <source>
        <dbReference type="SAM" id="SignalP"/>
    </source>
</evidence>
<evidence type="ECO:0000256" key="1">
    <source>
        <dbReference type="SAM" id="MobiDB-lite"/>
    </source>
</evidence>
<sequence length="67" mass="7577">MRKALLLFVHVSCDTTISTGDDYCPIVTFTTAPLHNYPHYYTVNPHPQVTRSETKRGGLMSTRPLLI</sequence>
<organism evidence="3">
    <name type="scientific">Anopheles marajoara</name>
    <dbReference type="NCBI Taxonomy" id="58244"/>
    <lineage>
        <taxon>Eukaryota</taxon>
        <taxon>Metazoa</taxon>
        <taxon>Ecdysozoa</taxon>
        <taxon>Arthropoda</taxon>
        <taxon>Hexapoda</taxon>
        <taxon>Insecta</taxon>
        <taxon>Pterygota</taxon>
        <taxon>Neoptera</taxon>
        <taxon>Endopterygota</taxon>
        <taxon>Diptera</taxon>
        <taxon>Nematocera</taxon>
        <taxon>Culicoidea</taxon>
        <taxon>Culicidae</taxon>
        <taxon>Anophelinae</taxon>
        <taxon>Anopheles</taxon>
    </lineage>
</organism>
<name>A0A2M4CF59_9DIPT</name>